<dbReference type="AlphaFoldDB" id="A0A7D5QBQ7"/>
<dbReference type="SUPFAM" id="SSF50998">
    <property type="entry name" value="Quinoprotein alcohol dehydrogenase-like"/>
    <property type="match status" value="3"/>
</dbReference>
<dbReference type="PANTHER" id="PTHR34512">
    <property type="entry name" value="CELL SURFACE PROTEIN"/>
    <property type="match status" value="1"/>
</dbReference>
<dbReference type="Gene3D" id="2.40.128.630">
    <property type="match status" value="3"/>
</dbReference>
<dbReference type="KEGG" id="halu:HUG12_10005"/>
<evidence type="ECO:0000313" key="3">
    <source>
        <dbReference type="Proteomes" id="UP000509626"/>
    </source>
</evidence>
<organism evidence="2 3">
    <name type="scientific">Halorarum salinum</name>
    <dbReference type="NCBI Taxonomy" id="2743089"/>
    <lineage>
        <taxon>Archaea</taxon>
        <taxon>Methanobacteriati</taxon>
        <taxon>Methanobacteriota</taxon>
        <taxon>Stenosarchaea group</taxon>
        <taxon>Halobacteria</taxon>
        <taxon>Halobacteriales</taxon>
        <taxon>Haloferacaceae</taxon>
        <taxon>Halorarum</taxon>
    </lineage>
</organism>
<name>A0A7D5QBQ7_9EURY</name>
<dbReference type="GeneID" id="56037794"/>
<dbReference type="OrthoDB" id="8638at2157"/>
<dbReference type="Proteomes" id="UP000509626">
    <property type="component" value="Chromosome"/>
</dbReference>
<sequence>MSLGAVATAGCQTIIPARSQTDVTRKQVLRIGGEPAIEAEVRIIDVSESDSHQSFPVDSNGRVELPVNSIEDNLLLAAEQRQGENKWIGVRPDFHGVEPFESNQQITLNQELIFGPTRGGINTAVSFWRWIDPGNPNRQTLYIELVDVRTRVGVAPWEIDKLEVDRGAPEEAIFSLTLPEQVFVGYTEGDLDEQVHVVELRDEDTVIQWHSLRDPAIPIRTVPLADQEYEVFTKSDEEQRQRFQERRNRLADMIFDNLLGAVPIPGTEALGLVNGFFGSMIEQVIEDSGSIGDSFADPDSFERPSRNTHDLISRGYFSRSVQSPAVCFGVPVRFESDRSDPVRFIAEAEWEAGAGSFRFGKQLEVNTSSEPDNGGGNTVNGTWAMFQADAANTGVTTTTGPTADVIQQWRFQTGDPVTSSPAVVDGTVYVGNSGGTLYALNASDGTEQWRFSADNELVSSPAVAGNTVYIGNREHFDSSEISFYAIDAETGSIRWQTKAAGGYSTPTVLDGTVYVGSVEGVFALDTAQGTERWHFETDRFVNTVPAILDGTVYVGSLDHYVYAIQVSDGTERWRFETGGPISNSSPAVANNTVYIGSGETDTNVYAIDTEQGTEQWRFQTTDGVFASPAINENTVYVGGRDGRLSALEASSGREQWSFQTGDSVDSSPAIAGETVYLGSGDGNVYAVSTDDGTERWNFETDGWISSSPAVVDRTVCVGSADGNVYSLGVNSR</sequence>
<dbReference type="Pfam" id="PF13360">
    <property type="entry name" value="PQQ_2"/>
    <property type="match status" value="2"/>
</dbReference>
<evidence type="ECO:0000313" key="2">
    <source>
        <dbReference type="EMBL" id="QLG62040.1"/>
    </source>
</evidence>
<dbReference type="InterPro" id="IPR018391">
    <property type="entry name" value="PQQ_b-propeller_rpt"/>
</dbReference>
<evidence type="ECO:0000259" key="1">
    <source>
        <dbReference type="Pfam" id="PF13360"/>
    </source>
</evidence>
<dbReference type="PANTHER" id="PTHR34512:SF30">
    <property type="entry name" value="OUTER MEMBRANE PROTEIN ASSEMBLY FACTOR BAMB"/>
    <property type="match status" value="1"/>
</dbReference>
<feature type="domain" description="Pyrrolo-quinoline quinone repeat" evidence="1">
    <location>
        <begin position="484"/>
        <end position="597"/>
    </location>
</feature>
<accession>A0A7D5QBQ7</accession>
<dbReference type="RefSeq" id="WP_179268625.1">
    <property type="nucleotide sequence ID" value="NZ_CP058579.1"/>
</dbReference>
<dbReference type="SMART" id="SM00564">
    <property type="entry name" value="PQQ"/>
    <property type="match status" value="7"/>
</dbReference>
<proteinExistence type="predicted"/>
<dbReference type="InterPro" id="IPR011047">
    <property type="entry name" value="Quinoprotein_ADH-like_sf"/>
</dbReference>
<feature type="domain" description="Pyrrolo-quinoline quinone repeat" evidence="1">
    <location>
        <begin position="601"/>
        <end position="727"/>
    </location>
</feature>
<dbReference type="Gene3D" id="2.130.10.10">
    <property type="entry name" value="YVTN repeat-like/Quinoprotein amine dehydrogenase"/>
    <property type="match status" value="1"/>
</dbReference>
<reference evidence="2 3" key="1">
    <citation type="submission" date="2020-06" db="EMBL/GenBank/DDBJ databases">
        <title>NJ-3-1, isolated from saline soil.</title>
        <authorList>
            <person name="Cui H.L."/>
            <person name="Shi X."/>
        </authorList>
    </citation>
    <scope>NUCLEOTIDE SEQUENCE [LARGE SCALE GENOMIC DNA]</scope>
    <source>
        <strain evidence="2 3">NJ-3-1</strain>
    </source>
</reference>
<dbReference type="EMBL" id="CP058579">
    <property type="protein sequence ID" value="QLG62040.1"/>
    <property type="molecule type" value="Genomic_DNA"/>
</dbReference>
<dbReference type="InterPro" id="IPR002372">
    <property type="entry name" value="PQQ_rpt_dom"/>
</dbReference>
<gene>
    <name evidence="2" type="ORF">HUG12_10005</name>
</gene>
<dbReference type="InterPro" id="IPR015943">
    <property type="entry name" value="WD40/YVTN_repeat-like_dom_sf"/>
</dbReference>
<keyword evidence="3" id="KW-1185">Reference proteome</keyword>
<protein>
    <submittedName>
        <fullName evidence="2">PQQ-like beta-propeller repeat protein</fullName>
    </submittedName>
</protein>